<dbReference type="KEGG" id="hbi:HBZC1_00280"/>
<comment type="subcellular location">
    <subcellularLocation>
        <location evidence="1">Cell membrane</location>
        <topology evidence="1">Multi-pass membrane protein</topology>
    </subcellularLocation>
</comment>
<protein>
    <submittedName>
        <fullName evidence="8">Conserved hypothetical mitochondrial protein 4</fullName>
    </submittedName>
</protein>
<evidence type="ECO:0000313" key="8">
    <source>
        <dbReference type="EMBL" id="CCB79014.1"/>
    </source>
</evidence>
<dbReference type="InterPro" id="IPR051791">
    <property type="entry name" value="Pra-immunoreactive"/>
</dbReference>
<keyword evidence="2" id="KW-1003">Cell membrane</keyword>
<evidence type="ECO:0000256" key="1">
    <source>
        <dbReference type="ARBA" id="ARBA00004651"/>
    </source>
</evidence>
<keyword evidence="3 6" id="KW-0812">Transmembrane</keyword>
<organism evidence="8 9">
    <name type="scientific">Helicobacter bizzozeronii (strain CIII-1)</name>
    <dbReference type="NCBI Taxonomy" id="1002804"/>
    <lineage>
        <taxon>Bacteria</taxon>
        <taxon>Pseudomonadati</taxon>
        <taxon>Campylobacterota</taxon>
        <taxon>Epsilonproteobacteria</taxon>
        <taxon>Campylobacterales</taxon>
        <taxon>Helicobacteraceae</taxon>
        <taxon>Helicobacter</taxon>
    </lineage>
</organism>
<feature type="domain" description="RDD" evidence="7">
    <location>
        <begin position="12"/>
        <end position="130"/>
    </location>
</feature>
<proteinExistence type="predicted"/>
<feature type="transmembrane region" description="Helical" evidence="6">
    <location>
        <begin position="20"/>
        <end position="38"/>
    </location>
</feature>
<dbReference type="AlphaFoldDB" id="F8KQL0"/>
<evidence type="ECO:0000256" key="2">
    <source>
        <dbReference type="ARBA" id="ARBA00022475"/>
    </source>
</evidence>
<reference evidence="8 9" key="1">
    <citation type="journal article" date="2011" name="J. Bacteriol.">
        <title>Genome sequence of Helicobacter bizzozeronii strain CIII-1, an isolate from human gastric mucosa.</title>
        <authorList>
            <person name="Schott T."/>
            <person name="Rossi M."/>
            <person name="Hanninen M.L."/>
        </authorList>
    </citation>
    <scope>NUCLEOTIDE SEQUENCE [LARGE SCALE GENOMIC DNA]</scope>
    <source>
        <strain evidence="8 9">CIII-1</strain>
    </source>
</reference>
<feature type="transmembrane region" description="Helical" evidence="6">
    <location>
        <begin position="100"/>
        <end position="118"/>
    </location>
</feature>
<dbReference type="RefSeq" id="WP_013889539.1">
    <property type="nucleotide sequence ID" value="NC_015674.1"/>
</dbReference>
<sequence length="140" mass="15716">MEFKKTLACLHVGARLKAFLTDIFLIYTPILYFTTYIILGSAQAFRENQLAILGCVCVYGVIHALFISKSGQTPGLRYVGLKVLDSHDQPLSLGRACVRFVLWLVVASTLIGFFTPFFSKDKRFLHDVLCHTRVKGVLES</sequence>
<dbReference type="PANTHER" id="PTHR36115">
    <property type="entry name" value="PROLINE-RICH ANTIGEN HOMOLOG-RELATED"/>
    <property type="match status" value="1"/>
</dbReference>
<dbReference type="Proteomes" id="UP000008387">
    <property type="component" value="Chromosome"/>
</dbReference>
<accession>F8KQL0</accession>
<keyword evidence="5 6" id="KW-0472">Membrane</keyword>
<dbReference type="Pfam" id="PF06271">
    <property type="entry name" value="RDD"/>
    <property type="match status" value="1"/>
</dbReference>
<dbReference type="STRING" id="1002804.HBZC1_00280"/>
<name>F8KQL0_HELBC</name>
<dbReference type="eggNOG" id="COG1714">
    <property type="taxonomic scope" value="Bacteria"/>
</dbReference>
<dbReference type="PANTHER" id="PTHR36115:SF4">
    <property type="entry name" value="MEMBRANE PROTEIN"/>
    <property type="match status" value="1"/>
</dbReference>
<keyword evidence="4 6" id="KW-1133">Transmembrane helix</keyword>
<evidence type="ECO:0000256" key="6">
    <source>
        <dbReference type="SAM" id="Phobius"/>
    </source>
</evidence>
<gene>
    <name evidence="8" type="ordered locus">HBZC1_00280</name>
</gene>
<keyword evidence="9" id="KW-1185">Reference proteome</keyword>
<evidence type="ECO:0000256" key="4">
    <source>
        <dbReference type="ARBA" id="ARBA00022989"/>
    </source>
</evidence>
<dbReference type="InterPro" id="IPR010432">
    <property type="entry name" value="RDD"/>
</dbReference>
<dbReference type="EMBL" id="FR871757">
    <property type="protein sequence ID" value="CCB79014.1"/>
    <property type="molecule type" value="Genomic_DNA"/>
</dbReference>
<dbReference type="HOGENOM" id="CLU_121376_1_0_7"/>
<feature type="transmembrane region" description="Helical" evidence="6">
    <location>
        <begin position="50"/>
        <end position="68"/>
    </location>
</feature>
<evidence type="ECO:0000256" key="5">
    <source>
        <dbReference type="ARBA" id="ARBA00023136"/>
    </source>
</evidence>
<evidence type="ECO:0000259" key="7">
    <source>
        <dbReference type="Pfam" id="PF06271"/>
    </source>
</evidence>
<dbReference type="GO" id="GO:0005886">
    <property type="term" value="C:plasma membrane"/>
    <property type="evidence" value="ECO:0007669"/>
    <property type="project" value="UniProtKB-SubCell"/>
</dbReference>
<evidence type="ECO:0000313" key="9">
    <source>
        <dbReference type="Proteomes" id="UP000008387"/>
    </source>
</evidence>
<evidence type="ECO:0000256" key="3">
    <source>
        <dbReference type="ARBA" id="ARBA00022692"/>
    </source>
</evidence>